<dbReference type="EMBL" id="KN839876">
    <property type="protein sequence ID" value="KIJ60157.1"/>
    <property type="molecule type" value="Genomic_DNA"/>
</dbReference>
<dbReference type="AlphaFoldDB" id="A0A0C9WAI8"/>
<accession>A0A0C9WAI8</accession>
<dbReference type="Proteomes" id="UP000053820">
    <property type="component" value="Unassembled WGS sequence"/>
</dbReference>
<dbReference type="HOGENOM" id="CLU_1622908_0_0_1"/>
<keyword evidence="2" id="KW-1185">Reference proteome</keyword>
<organism evidence="1 2">
    <name type="scientific">Hydnomerulius pinastri MD-312</name>
    <dbReference type="NCBI Taxonomy" id="994086"/>
    <lineage>
        <taxon>Eukaryota</taxon>
        <taxon>Fungi</taxon>
        <taxon>Dikarya</taxon>
        <taxon>Basidiomycota</taxon>
        <taxon>Agaricomycotina</taxon>
        <taxon>Agaricomycetes</taxon>
        <taxon>Agaricomycetidae</taxon>
        <taxon>Boletales</taxon>
        <taxon>Boletales incertae sedis</taxon>
        <taxon>Leucogyrophana</taxon>
    </lineage>
</organism>
<protein>
    <submittedName>
        <fullName evidence="1">Uncharacterized protein</fullName>
    </submittedName>
</protein>
<feature type="non-terminal residue" evidence="1">
    <location>
        <position position="164"/>
    </location>
</feature>
<proteinExistence type="predicted"/>
<name>A0A0C9WAI8_9AGAM</name>
<reference evidence="1 2" key="1">
    <citation type="submission" date="2014-04" db="EMBL/GenBank/DDBJ databases">
        <title>Evolutionary Origins and Diversification of the Mycorrhizal Mutualists.</title>
        <authorList>
            <consortium name="DOE Joint Genome Institute"/>
            <consortium name="Mycorrhizal Genomics Consortium"/>
            <person name="Kohler A."/>
            <person name="Kuo A."/>
            <person name="Nagy L.G."/>
            <person name="Floudas D."/>
            <person name="Copeland A."/>
            <person name="Barry K.W."/>
            <person name="Cichocki N."/>
            <person name="Veneault-Fourrey C."/>
            <person name="LaButti K."/>
            <person name="Lindquist E.A."/>
            <person name="Lipzen A."/>
            <person name="Lundell T."/>
            <person name="Morin E."/>
            <person name="Murat C."/>
            <person name="Riley R."/>
            <person name="Ohm R."/>
            <person name="Sun H."/>
            <person name="Tunlid A."/>
            <person name="Henrissat B."/>
            <person name="Grigoriev I.V."/>
            <person name="Hibbett D.S."/>
            <person name="Martin F."/>
        </authorList>
    </citation>
    <scope>NUCLEOTIDE SEQUENCE [LARGE SCALE GENOMIC DNA]</scope>
    <source>
        <strain evidence="1 2">MD-312</strain>
    </source>
</reference>
<evidence type="ECO:0000313" key="2">
    <source>
        <dbReference type="Proteomes" id="UP000053820"/>
    </source>
</evidence>
<gene>
    <name evidence="1" type="ORF">HYDPIDRAFT_117642</name>
</gene>
<evidence type="ECO:0000313" key="1">
    <source>
        <dbReference type="EMBL" id="KIJ60157.1"/>
    </source>
</evidence>
<sequence length="164" mass="17831">TSVVRGIHADIYHSAARGLRWHIQAPQGEIYSKFAVIIGEYECHPVHDLVLGHTLEGGLASSLPVAGIQIYDYFGLIAQTAGPRLVDSSNGIVGTINRLLGYVFGVYGRTGGKCSGLITVLFLLIRLISWRELEFTVAGMEGDGQFQTVSWKASVQTRLGLSRK</sequence>